<feature type="region of interest" description="Disordered" evidence="1">
    <location>
        <begin position="213"/>
        <end position="280"/>
    </location>
</feature>
<evidence type="ECO:0000256" key="1">
    <source>
        <dbReference type="SAM" id="MobiDB-lite"/>
    </source>
</evidence>
<dbReference type="EMBL" id="KZ084092">
    <property type="protein sequence ID" value="OSD05839.1"/>
    <property type="molecule type" value="Genomic_DNA"/>
</dbReference>
<evidence type="ECO:0000313" key="2">
    <source>
        <dbReference type="EMBL" id="OSD05839.1"/>
    </source>
</evidence>
<feature type="region of interest" description="Disordered" evidence="1">
    <location>
        <begin position="88"/>
        <end position="196"/>
    </location>
</feature>
<sequence>MESIPEFDDMPEIPFVSAQVAYADEWIPSPELRADEREARVDESCCEASPSFWTSLVGLKPSTSKSSDGSGSLSGSWRLRAGSALFGQTPARSLSPERTSRKRAASVSSIASSRTKPAPAKSILSSGASVKTQTQPRRLGKAPSVKFLDVPTVHYDDDYPRGYDDDDDEDDEGEDDEDGFRRASSLMSPPPKKKAKTLGGLLSLRWLFGPSKVENRAATPSPARLARPSISGPYPLWDSPSRPARGRDMNSAASLRSIKSSQSLRSVRSCGSRLPTYWPR</sequence>
<reference evidence="2 3" key="1">
    <citation type="journal article" date="2015" name="Biotechnol. Biofuels">
        <title>Enhanced degradation of softwood versus hardwood by the white-rot fungus Pycnoporus coccineus.</title>
        <authorList>
            <person name="Couturier M."/>
            <person name="Navarro D."/>
            <person name="Chevret D."/>
            <person name="Henrissat B."/>
            <person name="Piumi F."/>
            <person name="Ruiz-Duenas F.J."/>
            <person name="Martinez A.T."/>
            <person name="Grigoriev I.V."/>
            <person name="Riley R."/>
            <person name="Lipzen A."/>
            <person name="Berrin J.G."/>
            <person name="Master E.R."/>
            <person name="Rosso M.N."/>
        </authorList>
    </citation>
    <scope>NUCLEOTIDE SEQUENCE [LARGE SCALE GENOMIC DNA]</scope>
    <source>
        <strain evidence="2 3">BRFM310</strain>
    </source>
</reference>
<feature type="compositionally biased region" description="Polar residues" evidence="1">
    <location>
        <begin position="251"/>
        <end position="266"/>
    </location>
</feature>
<evidence type="ECO:0000313" key="3">
    <source>
        <dbReference type="Proteomes" id="UP000193067"/>
    </source>
</evidence>
<dbReference type="AlphaFoldDB" id="A0A1Y2IXE0"/>
<feature type="compositionally biased region" description="Polar residues" evidence="1">
    <location>
        <begin position="123"/>
        <end position="136"/>
    </location>
</feature>
<proteinExistence type="predicted"/>
<feature type="compositionally biased region" description="Basic and acidic residues" evidence="1">
    <location>
        <begin position="154"/>
        <end position="163"/>
    </location>
</feature>
<dbReference type="Proteomes" id="UP000193067">
    <property type="component" value="Unassembled WGS sequence"/>
</dbReference>
<feature type="compositionally biased region" description="Low complexity" evidence="1">
    <location>
        <begin position="105"/>
        <end position="114"/>
    </location>
</feature>
<gene>
    <name evidence="2" type="ORF">PYCCODRAFT_1182661</name>
</gene>
<dbReference type="OrthoDB" id="2752724at2759"/>
<protein>
    <submittedName>
        <fullName evidence="2">Uncharacterized protein</fullName>
    </submittedName>
</protein>
<organism evidence="2 3">
    <name type="scientific">Trametes coccinea (strain BRFM310)</name>
    <name type="common">Pycnoporus coccineus</name>
    <dbReference type="NCBI Taxonomy" id="1353009"/>
    <lineage>
        <taxon>Eukaryota</taxon>
        <taxon>Fungi</taxon>
        <taxon>Dikarya</taxon>
        <taxon>Basidiomycota</taxon>
        <taxon>Agaricomycotina</taxon>
        <taxon>Agaricomycetes</taxon>
        <taxon>Polyporales</taxon>
        <taxon>Polyporaceae</taxon>
        <taxon>Trametes</taxon>
    </lineage>
</organism>
<name>A0A1Y2IXE0_TRAC3</name>
<keyword evidence="3" id="KW-1185">Reference proteome</keyword>
<feature type="compositionally biased region" description="Acidic residues" evidence="1">
    <location>
        <begin position="164"/>
        <end position="178"/>
    </location>
</feature>
<accession>A0A1Y2IXE0</accession>